<evidence type="ECO:0000313" key="3">
    <source>
        <dbReference type="Proteomes" id="UP000000759"/>
    </source>
</evidence>
<keyword evidence="3" id="KW-1185">Reference proteome</keyword>
<accession>B7FXU7</accession>
<organism evidence="2 3">
    <name type="scientific">Phaeodactylum tricornutum (strain CCAP 1055/1)</name>
    <dbReference type="NCBI Taxonomy" id="556484"/>
    <lineage>
        <taxon>Eukaryota</taxon>
        <taxon>Sar</taxon>
        <taxon>Stramenopiles</taxon>
        <taxon>Ochrophyta</taxon>
        <taxon>Bacillariophyta</taxon>
        <taxon>Bacillariophyceae</taxon>
        <taxon>Bacillariophycidae</taxon>
        <taxon>Naviculales</taxon>
        <taxon>Phaeodactylaceae</taxon>
        <taxon>Phaeodactylum</taxon>
    </lineage>
</organism>
<dbReference type="GeneID" id="7200576"/>
<dbReference type="Proteomes" id="UP000000759">
    <property type="component" value="Chromosome 7"/>
</dbReference>
<dbReference type="OMA" id="TWREEAY"/>
<gene>
    <name evidence="2" type="ORF">PHATRDRAFT_35198</name>
</gene>
<dbReference type="SUPFAM" id="SSF51197">
    <property type="entry name" value="Clavaminate synthase-like"/>
    <property type="match status" value="1"/>
</dbReference>
<name>B7FXU7_PHATC</name>
<feature type="transmembrane region" description="Helical" evidence="1">
    <location>
        <begin position="25"/>
        <end position="44"/>
    </location>
</feature>
<dbReference type="HOGENOM" id="CLU_669917_0_0_1"/>
<proteinExistence type="predicted"/>
<protein>
    <submittedName>
        <fullName evidence="2">Uncharacterized protein</fullName>
    </submittedName>
</protein>
<keyword evidence="1" id="KW-0812">Transmembrane</keyword>
<dbReference type="AlphaFoldDB" id="B7FXU7"/>
<dbReference type="InParanoid" id="B7FXU7"/>
<keyword evidence="1" id="KW-1133">Transmembrane helix</keyword>
<dbReference type="PaxDb" id="2850-Phatr35198"/>
<dbReference type="InterPro" id="IPR008775">
    <property type="entry name" value="Phytyl_CoA_dOase-like"/>
</dbReference>
<sequence>MKEKASSVLQPSCISQLAVLGESSAALGVSFCVLLCAIFFTVWLDLTAKPVDPYTTLGPVPEIGPPLTYTVHPHQQPYITAEMRNAFKKDGVIAIRGLIDEKLLRRLDLESAQIVNKEKRNREGKRIRPGNQFYAIKHGALFHDARTSHTETNEFTTSSFFDVAIASGVSQVAAELLFLVKKCESGTRSSQEGKTSKPCLRVLRDIFLSKDFDPYTCGWHVDDLGFWPATPEALGINAWIALDDMPLEGGGGFALAVSSHKATWREEAYFVTGASTSFPRDGYTSAVDLFERRTGSAFDRKPKNANFSHVYRRYSIRYNLGSAVIPPGYGIEPSVLWDESNGGRTADEVCRRDGPWYPQAWPEMLASEREELASFVTDKLAIANKRRPARKQEMRPFLKRFAREQQVLNDP</sequence>
<dbReference type="OrthoDB" id="39587at2759"/>
<evidence type="ECO:0000256" key="1">
    <source>
        <dbReference type="SAM" id="Phobius"/>
    </source>
</evidence>
<evidence type="ECO:0000313" key="2">
    <source>
        <dbReference type="EMBL" id="EEC48814.1"/>
    </source>
</evidence>
<dbReference type="EMBL" id="CM000610">
    <property type="protein sequence ID" value="EEC48814.1"/>
    <property type="molecule type" value="Genomic_DNA"/>
</dbReference>
<reference evidence="2 3" key="1">
    <citation type="journal article" date="2008" name="Nature">
        <title>The Phaeodactylum genome reveals the evolutionary history of diatom genomes.</title>
        <authorList>
            <person name="Bowler C."/>
            <person name="Allen A.E."/>
            <person name="Badger J.H."/>
            <person name="Grimwood J."/>
            <person name="Jabbari K."/>
            <person name="Kuo A."/>
            <person name="Maheswari U."/>
            <person name="Martens C."/>
            <person name="Maumus F."/>
            <person name="Otillar R.P."/>
            <person name="Rayko E."/>
            <person name="Salamov A."/>
            <person name="Vandepoele K."/>
            <person name="Beszteri B."/>
            <person name="Gruber A."/>
            <person name="Heijde M."/>
            <person name="Katinka M."/>
            <person name="Mock T."/>
            <person name="Valentin K."/>
            <person name="Verret F."/>
            <person name="Berges J.A."/>
            <person name="Brownlee C."/>
            <person name="Cadoret J.P."/>
            <person name="Chiovitti A."/>
            <person name="Choi C.J."/>
            <person name="Coesel S."/>
            <person name="De Martino A."/>
            <person name="Detter J.C."/>
            <person name="Durkin C."/>
            <person name="Falciatore A."/>
            <person name="Fournet J."/>
            <person name="Haruta M."/>
            <person name="Huysman M.J."/>
            <person name="Jenkins B.D."/>
            <person name="Jiroutova K."/>
            <person name="Jorgensen R.E."/>
            <person name="Joubert Y."/>
            <person name="Kaplan A."/>
            <person name="Kroger N."/>
            <person name="Kroth P.G."/>
            <person name="La Roche J."/>
            <person name="Lindquist E."/>
            <person name="Lommer M."/>
            <person name="Martin-Jezequel V."/>
            <person name="Lopez P.J."/>
            <person name="Lucas S."/>
            <person name="Mangogna M."/>
            <person name="McGinnis K."/>
            <person name="Medlin L.K."/>
            <person name="Montsant A."/>
            <person name="Oudot-Le Secq M.P."/>
            <person name="Napoli C."/>
            <person name="Obornik M."/>
            <person name="Parker M.S."/>
            <person name="Petit J.L."/>
            <person name="Porcel B.M."/>
            <person name="Poulsen N."/>
            <person name="Robison M."/>
            <person name="Rychlewski L."/>
            <person name="Rynearson T.A."/>
            <person name="Schmutz J."/>
            <person name="Shapiro H."/>
            <person name="Siaut M."/>
            <person name="Stanley M."/>
            <person name="Sussman M.R."/>
            <person name="Taylor A.R."/>
            <person name="Vardi A."/>
            <person name="von Dassow P."/>
            <person name="Vyverman W."/>
            <person name="Willis A."/>
            <person name="Wyrwicz L.S."/>
            <person name="Rokhsar D.S."/>
            <person name="Weissenbach J."/>
            <person name="Armbrust E.V."/>
            <person name="Green B.R."/>
            <person name="Van de Peer Y."/>
            <person name="Grigoriev I.V."/>
        </authorList>
    </citation>
    <scope>NUCLEOTIDE SEQUENCE [LARGE SCALE GENOMIC DNA]</scope>
    <source>
        <strain evidence="2 3">CCAP 1055/1</strain>
    </source>
</reference>
<dbReference type="KEGG" id="pti:PHATRDRAFT_35198"/>
<reference evidence="3" key="2">
    <citation type="submission" date="2008-08" db="EMBL/GenBank/DDBJ databases">
        <authorList>
            <consortium name="Diatom Consortium"/>
            <person name="Grigoriev I."/>
            <person name="Grimwood J."/>
            <person name="Kuo A."/>
            <person name="Otillar R.P."/>
            <person name="Salamov A."/>
            <person name="Detter J.C."/>
            <person name="Lindquist E."/>
            <person name="Shapiro H."/>
            <person name="Lucas S."/>
            <person name="Glavina del Rio T."/>
            <person name="Pitluck S."/>
            <person name="Rokhsar D."/>
            <person name="Bowler C."/>
        </authorList>
    </citation>
    <scope>GENOME REANNOTATION</scope>
    <source>
        <strain evidence="3">CCAP 1055/1</strain>
    </source>
</reference>
<dbReference type="Gene3D" id="2.60.120.620">
    <property type="entry name" value="q2cbj1_9rhob like domain"/>
    <property type="match status" value="1"/>
</dbReference>
<dbReference type="eggNOG" id="ENOG502SQ39">
    <property type="taxonomic scope" value="Eukaryota"/>
</dbReference>
<keyword evidence="1" id="KW-0472">Membrane</keyword>
<dbReference type="RefSeq" id="XP_002179828.1">
    <property type="nucleotide sequence ID" value="XM_002179792.1"/>
</dbReference>
<dbReference type="Pfam" id="PF05721">
    <property type="entry name" value="PhyH"/>
    <property type="match status" value="1"/>
</dbReference>